<dbReference type="EMBL" id="CP059672">
    <property type="protein sequence ID" value="QRW26507.1"/>
    <property type="molecule type" value="Genomic_DNA"/>
</dbReference>
<dbReference type="Pfam" id="PF03221">
    <property type="entry name" value="HTH_Tnp_Tc5"/>
    <property type="match status" value="1"/>
</dbReference>
<dbReference type="PANTHER" id="PTHR19303">
    <property type="entry name" value="TRANSPOSON"/>
    <property type="match status" value="1"/>
</dbReference>
<organism evidence="3 4">
    <name type="scientific">Rhizoctonia solani</name>
    <dbReference type="NCBI Taxonomy" id="456999"/>
    <lineage>
        <taxon>Eukaryota</taxon>
        <taxon>Fungi</taxon>
        <taxon>Dikarya</taxon>
        <taxon>Basidiomycota</taxon>
        <taxon>Agaricomycotina</taxon>
        <taxon>Agaricomycetes</taxon>
        <taxon>Cantharellales</taxon>
        <taxon>Ceratobasidiaceae</taxon>
        <taxon>Rhizoctonia</taxon>
    </lineage>
</organism>
<evidence type="ECO:0000313" key="3">
    <source>
        <dbReference type="EMBL" id="QRW26507.1"/>
    </source>
</evidence>
<dbReference type="GO" id="GO:0005634">
    <property type="term" value="C:nucleus"/>
    <property type="evidence" value="ECO:0007669"/>
    <property type="project" value="TreeGrafter"/>
</dbReference>
<dbReference type="GO" id="GO:0003677">
    <property type="term" value="F:DNA binding"/>
    <property type="evidence" value="ECO:0007669"/>
    <property type="project" value="UniProtKB-KW"/>
</dbReference>
<evidence type="ECO:0000256" key="1">
    <source>
        <dbReference type="ARBA" id="ARBA00023125"/>
    </source>
</evidence>
<dbReference type="SUPFAM" id="SSF46689">
    <property type="entry name" value="Homeodomain-like"/>
    <property type="match status" value="1"/>
</dbReference>
<sequence>MSQKRTSVVTLPEVDLALTQWIIQRLHQNVRLTGEVICAKGRYFCQMLGYLDTQLNFSHGWLDRFKTRLGLSSFTFHGDAASASPVHIEGERIRLREILSLYAPWDIYNIDETGLFFRLVPSRGYATRQMSGVKSDKTRITYAFCANMDGSDKRVPLIIGRACRPRCFNGSHGSDMGYNYFWNTKAWMTSPIWNIFLTELNADMQHQGRHILLLCDNAPSHKHDVTHYSNIRIEFLAPNLTAWVQPMDAGIIRCFKAMYKREFIRLAIARDEHSIADIYNISQLQAMELADRAWAMVTPQTIVNCWRHTGICPPQHLLFIEYYSPGVLDSHPNTTLELETALLEQAAGLPHLAHSLFHEMLSVFDETPPTEHEWTDLEIVEQIIADREYRTGNHVEDEDIDAWGADDFRRLNFSPDQAGWQY</sequence>
<protein>
    <submittedName>
        <fullName evidence="3">Tigger transposable element-derived protein</fullName>
    </submittedName>
</protein>
<dbReference type="KEGG" id="rsx:RhiXN_12168"/>
<dbReference type="Pfam" id="PF03184">
    <property type="entry name" value="DDE_1"/>
    <property type="match status" value="1"/>
</dbReference>
<dbReference type="PROSITE" id="PS51253">
    <property type="entry name" value="HTH_CENPB"/>
    <property type="match status" value="1"/>
</dbReference>
<dbReference type="InterPro" id="IPR006600">
    <property type="entry name" value="HTH_CenpB_DNA-bd_dom"/>
</dbReference>
<accession>A0A8H8PAP0</accession>
<evidence type="ECO:0000313" key="4">
    <source>
        <dbReference type="Proteomes" id="UP000650533"/>
    </source>
</evidence>
<evidence type="ECO:0000259" key="2">
    <source>
        <dbReference type="PROSITE" id="PS51253"/>
    </source>
</evidence>
<dbReference type="Gene3D" id="1.10.10.60">
    <property type="entry name" value="Homeodomain-like"/>
    <property type="match status" value="1"/>
</dbReference>
<gene>
    <name evidence="3" type="ORF">RhiXN_12168</name>
</gene>
<dbReference type="Proteomes" id="UP000650533">
    <property type="component" value="Chromosome 15"/>
</dbReference>
<dbReference type="GeneID" id="67034446"/>
<reference evidence="3" key="1">
    <citation type="submission" date="2020-05" db="EMBL/GenBank/DDBJ databases">
        <title>Evolutionary and genomic comparisons of hybrid uninucleate and nonhybrid Rhizoctonia fungi.</title>
        <authorList>
            <person name="Li C."/>
            <person name="Chen X."/>
        </authorList>
    </citation>
    <scope>NUCLEOTIDE SEQUENCE</scope>
    <source>
        <strain evidence="3">AG-1 IA</strain>
    </source>
</reference>
<dbReference type="InterPro" id="IPR050863">
    <property type="entry name" value="CenT-Element_Derived"/>
</dbReference>
<feature type="domain" description="HTH CENPB-type" evidence="2">
    <location>
        <begin position="2"/>
        <end position="75"/>
    </location>
</feature>
<dbReference type="SMART" id="SM00674">
    <property type="entry name" value="CENPB"/>
    <property type="match status" value="1"/>
</dbReference>
<keyword evidence="1" id="KW-0238">DNA-binding</keyword>
<dbReference type="InterPro" id="IPR004875">
    <property type="entry name" value="DDE_SF_endonuclease_dom"/>
</dbReference>
<dbReference type="PANTHER" id="PTHR19303:SF73">
    <property type="entry name" value="PROTEIN PDC2"/>
    <property type="match status" value="1"/>
</dbReference>
<dbReference type="AlphaFoldDB" id="A0A8H8PAP0"/>
<proteinExistence type="predicted"/>
<name>A0A8H8PAP0_9AGAM</name>
<dbReference type="RefSeq" id="XP_043186744.1">
    <property type="nucleotide sequence ID" value="XM_043331983.1"/>
</dbReference>
<dbReference type="InterPro" id="IPR009057">
    <property type="entry name" value="Homeodomain-like_sf"/>
</dbReference>